<feature type="domain" description="Amidohydrolase 3" evidence="1">
    <location>
        <begin position="54"/>
        <end position="534"/>
    </location>
</feature>
<dbReference type="AlphaFoldDB" id="A0A975BDX8"/>
<dbReference type="SUPFAM" id="SSF51556">
    <property type="entry name" value="Metallo-dependent hydrolases"/>
    <property type="match status" value="1"/>
</dbReference>
<reference evidence="2" key="1">
    <citation type="journal article" date="2021" name="Microb. Physiol.">
        <title>Proteogenomic Insights into the Physiology of Marine, Sulfate-Reducing, Filamentous Desulfonema limicola and Desulfonema magnum.</title>
        <authorList>
            <person name="Schnaars V."/>
            <person name="Wohlbrand L."/>
            <person name="Scheve S."/>
            <person name="Hinrichs C."/>
            <person name="Reinhardt R."/>
            <person name="Rabus R."/>
        </authorList>
    </citation>
    <scope>NUCLEOTIDE SEQUENCE</scope>
    <source>
        <strain evidence="2">5ac10</strain>
    </source>
</reference>
<evidence type="ECO:0000259" key="1">
    <source>
        <dbReference type="Pfam" id="PF07969"/>
    </source>
</evidence>
<dbReference type="RefSeq" id="WP_207689336.1">
    <property type="nucleotide sequence ID" value="NZ_CP061799.1"/>
</dbReference>
<keyword evidence="3" id="KW-1185">Reference proteome</keyword>
<dbReference type="Gene3D" id="3.10.310.70">
    <property type="match status" value="1"/>
</dbReference>
<gene>
    <name evidence="2" type="ORF">dnl_59050</name>
</gene>
<evidence type="ECO:0000313" key="3">
    <source>
        <dbReference type="Proteomes" id="UP000663720"/>
    </source>
</evidence>
<dbReference type="Gene3D" id="2.30.40.10">
    <property type="entry name" value="Urease, subunit C, domain 1"/>
    <property type="match status" value="1"/>
</dbReference>
<accession>A0A975BDX8</accession>
<dbReference type="EMBL" id="CP061799">
    <property type="protein sequence ID" value="QTA83495.1"/>
    <property type="molecule type" value="Genomic_DNA"/>
</dbReference>
<dbReference type="GO" id="GO:0016810">
    <property type="term" value="F:hydrolase activity, acting on carbon-nitrogen (but not peptide) bonds"/>
    <property type="evidence" value="ECO:0007669"/>
    <property type="project" value="InterPro"/>
</dbReference>
<dbReference type="Proteomes" id="UP000663720">
    <property type="component" value="Chromosome"/>
</dbReference>
<name>A0A975BDX8_9BACT</name>
<organism evidence="2 3">
    <name type="scientific">Desulfonema limicola</name>
    <dbReference type="NCBI Taxonomy" id="45656"/>
    <lineage>
        <taxon>Bacteria</taxon>
        <taxon>Pseudomonadati</taxon>
        <taxon>Thermodesulfobacteriota</taxon>
        <taxon>Desulfobacteria</taxon>
        <taxon>Desulfobacterales</taxon>
        <taxon>Desulfococcaceae</taxon>
        <taxon>Desulfonema</taxon>
    </lineage>
</organism>
<dbReference type="PANTHER" id="PTHR22642:SF2">
    <property type="entry name" value="PROTEIN LONG AFTER FAR-RED 3"/>
    <property type="match status" value="1"/>
</dbReference>
<dbReference type="KEGG" id="dli:dnl_59050"/>
<dbReference type="InterPro" id="IPR032466">
    <property type="entry name" value="Metal_Hydrolase"/>
</dbReference>
<sequence length="536" mass="58802">MKTCADIILYNGNIQTQDDSFPKAQAAAISGTRILNLGSDRDILALASKNTILVDLEKRLVLPGFIDTHFHFYTWALSYDNIDLSKVCSFREMEESIAKKALALGKGRWILGQGFNESDWPENKIPDRYDLDRAAPDNPVCIWRCDLHLASANSMALQLANINSATPDPEDGLIARDESGKPDGILRELASNLIRNVIPGMSRSKVLENMEKAIADAHKLGLTSIHDIRLMGGLDGAESLQAWQKLRQENRLNIRCHAALPGEMTDQAVSLGICTGFGDDLLKIGHLKFFSDGGMGARTGWMTEKYLDAEYGMPITPIKEIEKAVLKADHAGLSVMVHAIGDRANKELINMFARIEAKGKTQSAIPHRIEHVQMVLPEDLKTLSTLKNVAVTCQPNNLSLDISMIDMCAGPRGRYAYNLKSILNTKIPMMLGSDAPVADPGPLAGIYSAVNRRRMNHTPEQGWYMEQALSVKEAVKGYTITPASASGLGTKLGSISKGKFADIIVLSQDIFTIDPLRIADTKIDLTIFNGKIVYEA</sequence>
<dbReference type="Gene3D" id="3.20.20.140">
    <property type="entry name" value="Metal-dependent hydrolases"/>
    <property type="match status" value="1"/>
</dbReference>
<dbReference type="Pfam" id="PF07969">
    <property type="entry name" value="Amidohydro_3"/>
    <property type="match status" value="1"/>
</dbReference>
<proteinExistence type="predicted"/>
<dbReference type="CDD" id="cd01300">
    <property type="entry name" value="YtcJ_like"/>
    <property type="match status" value="1"/>
</dbReference>
<dbReference type="InterPro" id="IPR011059">
    <property type="entry name" value="Metal-dep_hydrolase_composite"/>
</dbReference>
<dbReference type="PANTHER" id="PTHR22642">
    <property type="entry name" value="IMIDAZOLONEPROPIONASE"/>
    <property type="match status" value="1"/>
</dbReference>
<evidence type="ECO:0000313" key="2">
    <source>
        <dbReference type="EMBL" id="QTA83495.1"/>
    </source>
</evidence>
<dbReference type="InterPro" id="IPR033932">
    <property type="entry name" value="YtcJ-like"/>
</dbReference>
<dbReference type="SUPFAM" id="SSF51338">
    <property type="entry name" value="Composite domain of metallo-dependent hydrolases"/>
    <property type="match status" value="1"/>
</dbReference>
<dbReference type="InterPro" id="IPR013108">
    <property type="entry name" value="Amidohydro_3"/>
</dbReference>
<protein>
    <submittedName>
        <fullName evidence="2">Amidohydrolase, type 3</fullName>
    </submittedName>
</protein>